<dbReference type="eggNOG" id="COG0346">
    <property type="taxonomic scope" value="Bacteria"/>
</dbReference>
<dbReference type="AlphaFoldDB" id="I8UHV2"/>
<dbReference type="PANTHER" id="PTHR36113">
    <property type="entry name" value="LYASE, PUTATIVE-RELATED-RELATED"/>
    <property type="match status" value="1"/>
</dbReference>
<evidence type="ECO:0000313" key="2">
    <source>
        <dbReference type="EMBL" id="EIT86450.1"/>
    </source>
</evidence>
<dbReference type="SUPFAM" id="SSF54593">
    <property type="entry name" value="Glyoxalase/Bleomycin resistance protein/Dihydroxybiphenyl dioxygenase"/>
    <property type="match status" value="1"/>
</dbReference>
<evidence type="ECO:0000259" key="1">
    <source>
        <dbReference type="PROSITE" id="PS51819"/>
    </source>
</evidence>
<dbReference type="EMBL" id="AKKV01000021">
    <property type="protein sequence ID" value="EIT86450.1"/>
    <property type="molecule type" value="Genomic_DNA"/>
</dbReference>
<name>I8UHV2_9BACL</name>
<organism evidence="2 3">
    <name type="scientific">Fictibacillus macauensis ZFHKF-1</name>
    <dbReference type="NCBI Taxonomy" id="1196324"/>
    <lineage>
        <taxon>Bacteria</taxon>
        <taxon>Bacillati</taxon>
        <taxon>Bacillota</taxon>
        <taxon>Bacilli</taxon>
        <taxon>Bacillales</taxon>
        <taxon>Fictibacillaceae</taxon>
        <taxon>Fictibacillus</taxon>
    </lineage>
</organism>
<dbReference type="Proteomes" id="UP000004080">
    <property type="component" value="Unassembled WGS sequence"/>
</dbReference>
<dbReference type="PATRIC" id="fig|1196324.3.peg.1180"/>
<dbReference type="InterPro" id="IPR029068">
    <property type="entry name" value="Glyas_Bleomycin-R_OHBP_Dase"/>
</dbReference>
<dbReference type="Gene3D" id="3.10.180.10">
    <property type="entry name" value="2,3-Dihydroxybiphenyl 1,2-Dioxygenase, domain 1"/>
    <property type="match status" value="1"/>
</dbReference>
<dbReference type="STRING" id="1196324.A374_05791"/>
<gene>
    <name evidence="2" type="ORF">A374_05791</name>
</gene>
<dbReference type="InterPro" id="IPR037523">
    <property type="entry name" value="VOC_core"/>
</dbReference>
<comment type="caution">
    <text evidence="2">The sequence shown here is derived from an EMBL/GenBank/DDBJ whole genome shotgun (WGS) entry which is preliminary data.</text>
</comment>
<accession>I8UHV2</accession>
<proteinExistence type="predicted"/>
<dbReference type="Pfam" id="PF00903">
    <property type="entry name" value="Glyoxalase"/>
    <property type="match status" value="1"/>
</dbReference>
<dbReference type="InterPro" id="IPR004360">
    <property type="entry name" value="Glyas_Fos-R_dOase_dom"/>
</dbReference>
<dbReference type="RefSeq" id="WP_007201255.1">
    <property type="nucleotide sequence ID" value="NZ_AKKV01000021.1"/>
</dbReference>
<evidence type="ECO:0000313" key="3">
    <source>
        <dbReference type="Proteomes" id="UP000004080"/>
    </source>
</evidence>
<dbReference type="PANTHER" id="PTHR36113:SF3">
    <property type="entry name" value="SLL5075 PROTEIN"/>
    <property type="match status" value="1"/>
</dbReference>
<dbReference type="CDD" id="cd06587">
    <property type="entry name" value="VOC"/>
    <property type="match status" value="1"/>
</dbReference>
<protein>
    <recommendedName>
        <fullName evidence="1">VOC domain-containing protein</fullName>
    </recommendedName>
</protein>
<reference evidence="2 3" key="1">
    <citation type="journal article" date="2012" name="J. Bacteriol.">
        <title>Genome of Bacillus macauensis ZFHKF-1, a Long-Chain-Forming Bacterium.</title>
        <authorList>
            <person name="Cai L."/>
            <person name="Zhang T."/>
        </authorList>
    </citation>
    <scope>NUCLEOTIDE SEQUENCE [LARGE SCALE GENOMIC DNA]</scope>
    <source>
        <strain evidence="2 3">ZFHKF-1</strain>
    </source>
</reference>
<dbReference type="InterPro" id="IPR051332">
    <property type="entry name" value="Fosfomycin_Res_Enzymes"/>
</dbReference>
<feature type="domain" description="VOC" evidence="1">
    <location>
        <begin position="2"/>
        <end position="116"/>
    </location>
</feature>
<dbReference type="PROSITE" id="PS51819">
    <property type="entry name" value="VOC"/>
    <property type="match status" value="1"/>
</dbReference>
<sequence length="117" mass="13388">MLLNHLNLCVDNLEEAERFFIHYFKFKARNDCNDVIKVLQDESGFTLVLSSLGGEHPTYPFSFHLGFYVTTAQEVDEIHQRLVADGYSTGVPKIVRGQYSFYFQALDGLLFEVTATE</sequence>
<dbReference type="OrthoDB" id="1270449at2"/>
<keyword evidence="3" id="KW-1185">Reference proteome</keyword>